<keyword evidence="3" id="KW-1185">Reference proteome</keyword>
<keyword evidence="1" id="KW-1133">Transmembrane helix</keyword>
<sequence length="97" mass="11110">MWLVFLLRSLTLSIASVFDFRLLLYVSGIVICSQLTLSIATVFDFSQASCFEHLAFPLCCTREASYCKVNNKMLVKTYGPNLLACRSFTKPFFQWFS</sequence>
<evidence type="ECO:0000313" key="2">
    <source>
        <dbReference type="EMBL" id="PVI04124.1"/>
    </source>
</evidence>
<name>A0A2V1E388_9PLEO</name>
<dbReference type="AlphaFoldDB" id="A0A2V1E388"/>
<keyword evidence="1" id="KW-0812">Transmembrane</keyword>
<accession>A0A2V1E388</accession>
<gene>
    <name evidence="2" type="ORF">DM02DRAFT_202020</name>
</gene>
<protein>
    <submittedName>
        <fullName evidence="2">Uncharacterized protein</fullName>
    </submittedName>
</protein>
<evidence type="ECO:0000313" key="3">
    <source>
        <dbReference type="Proteomes" id="UP000244855"/>
    </source>
</evidence>
<evidence type="ECO:0000256" key="1">
    <source>
        <dbReference type="SAM" id="Phobius"/>
    </source>
</evidence>
<feature type="transmembrane region" description="Helical" evidence="1">
    <location>
        <begin position="25"/>
        <end position="43"/>
    </location>
</feature>
<keyword evidence="1" id="KW-0472">Membrane</keyword>
<dbReference type="Proteomes" id="UP000244855">
    <property type="component" value="Unassembled WGS sequence"/>
</dbReference>
<proteinExistence type="predicted"/>
<dbReference type="EMBL" id="KZ805324">
    <property type="protein sequence ID" value="PVI04124.1"/>
    <property type="molecule type" value="Genomic_DNA"/>
</dbReference>
<reference evidence="2 3" key="1">
    <citation type="journal article" date="2018" name="Sci. Rep.">
        <title>Comparative genomics provides insights into the lifestyle and reveals functional heterogeneity of dark septate endophytic fungi.</title>
        <authorList>
            <person name="Knapp D.G."/>
            <person name="Nemeth J.B."/>
            <person name="Barry K."/>
            <person name="Hainaut M."/>
            <person name="Henrissat B."/>
            <person name="Johnson J."/>
            <person name="Kuo A."/>
            <person name="Lim J.H.P."/>
            <person name="Lipzen A."/>
            <person name="Nolan M."/>
            <person name="Ohm R.A."/>
            <person name="Tamas L."/>
            <person name="Grigoriev I.V."/>
            <person name="Spatafora J.W."/>
            <person name="Nagy L.G."/>
            <person name="Kovacs G.M."/>
        </authorList>
    </citation>
    <scope>NUCLEOTIDE SEQUENCE [LARGE SCALE GENOMIC DNA]</scope>
    <source>
        <strain evidence="2 3">DSE2036</strain>
    </source>
</reference>
<organism evidence="2 3">
    <name type="scientific">Periconia macrospinosa</name>
    <dbReference type="NCBI Taxonomy" id="97972"/>
    <lineage>
        <taxon>Eukaryota</taxon>
        <taxon>Fungi</taxon>
        <taxon>Dikarya</taxon>
        <taxon>Ascomycota</taxon>
        <taxon>Pezizomycotina</taxon>
        <taxon>Dothideomycetes</taxon>
        <taxon>Pleosporomycetidae</taxon>
        <taxon>Pleosporales</taxon>
        <taxon>Massarineae</taxon>
        <taxon>Periconiaceae</taxon>
        <taxon>Periconia</taxon>
    </lineage>
</organism>